<name>A0A7D9E2V3_PARCT</name>
<feature type="compositionally biased region" description="Basic and acidic residues" evidence="1">
    <location>
        <begin position="252"/>
        <end position="263"/>
    </location>
</feature>
<sequence length="304" mass="34249">MADKAVTENECVELLNRYLTFDGDEFRWTGTHNQLKRYFDEDLKLSGNWTSPSGGVWLFSTDEFQVKWQKSMKLVIVRDNSGKFMLNCLMKSRMVNNSRSNQPISPVVVLNDVYADVTSATGDNNVNEVNNYSNAFEMSVNNKLENILKVLSEFKYIDANLQEENTTMKRSFEDLTHRHENLMSVSSDLNQRVKDLETNLLTAIKLIYCERSNSENCVTAGPPENLSSKSTADASASTCICDAQIQVIDLEKSGESEKVKPKLNEGNPNAKRGRNIKGRKNPSTNVNQQSENSHGNCPDNQGRN</sequence>
<feature type="region of interest" description="Disordered" evidence="1">
    <location>
        <begin position="252"/>
        <end position="304"/>
    </location>
</feature>
<organism evidence="2 3">
    <name type="scientific">Paramuricea clavata</name>
    <name type="common">Red gorgonian</name>
    <name type="synonym">Violescent sea-whip</name>
    <dbReference type="NCBI Taxonomy" id="317549"/>
    <lineage>
        <taxon>Eukaryota</taxon>
        <taxon>Metazoa</taxon>
        <taxon>Cnidaria</taxon>
        <taxon>Anthozoa</taxon>
        <taxon>Octocorallia</taxon>
        <taxon>Malacalcyonacea</taxon>
        <taxon>Plexauridae</taxon>
        <taxon>Paramuricea</taxon>
    </lineage>
</organism>
<protein>
    <submittedName>
        <fullName evidence="2">Uncharacterized protein</fullName>
    </submittedName>
</protein>
<feature type="compositionally biased region" description="Basic residues" evidence="1">
    <location>
        <begin position="271"/>
        <end position="280"/>
    </location>
</feature>
<keyword evidence="3" id="KW-1185">Reference proteome</keyword>
<dbReference type="EMBL" id="CACRXK020003418">
    <property type="protein sequence ID" value="CAB3998711.1"/>
    <property type="molecule type" value="Genomic_DNA"/>
</dbReference>
<accession>A0A7D9E2V3</accession>
<dbReference type="AlphaFoldDB" id="A0A7D9E2V3"/>
<evidence type="ECO:0000313" key="3">
    <source>
        <dbReference type="Proteomes" id="UP001152795"/>
    </source>
</evidence>
<gene>
    <name evidence="2" type="ORF">PACLA_8A037886</name>
</gene>
<comment type="caution">
    <text evidence="2">The sequence shown here is derived from an EMBL/GenBank/DDBJ whole genome shotgun (WGS) entry which is preliminary data.</text>
</comment>
<dbReference type="Proteomes" id="UP001152795">
    <property type="component" value="Unassembled WGS sequence"/>
</dbReference>
<feature type="compositionally biased region" description="Polar residues" evidence="1">
    <location>
        <begin position="281"/>
        <end position="304"/>
    </location>
</feature>
<evidence type="ECO:0000313" key="2">
    <source>
        <dbReference type="EMBL" id="CAB3998711.1"/>
    </source>
</evidence>
<proteinExistence type="predicted"/>
<evidence type="ECO:0000256" key="1">
    <source>
        <dbReference type="SAM" id="MobiDB-lite"/>
    </source>
</evidence>
<reference evidence="2" key="1">
    <citation type="submission" date="2020-04" db="EMBL/GenBank/DDBJ databases">
        <authorList>
            <person name="Alioto T."/>
            <person name="Alioto T."/>
            <person name="Gomez Garrido J."/>
        </authorList>
    </citation>
    <scope>NUCLEOTIDE SEQUENCE</scope>
    <source>
        <strain evidence="2">A484AB</strain>
    </source>
</reference>